<dbReference type="SUPFAM" id="SSF55048">
    <property type="entry name" value="Probable ACP-binding domain of malonyl-CoA ACP transacylase"/>
    <property type="match status" value="3"/>
</dbReference>
<dbReference type="PANTHER" id="PTHR43775">
    <property type="entry name" value="FATTY ACID SYNTHASE"/>
    <property type="match status" value="1"/>
</dbReference>
<feature type="domain" description="PKS/mFAS DH" evidence="10">
    <location>
        <begin position="3739"/>
        <end position="4020"/>
    </location>
</feature>
<organism evidence="11 12">
    <name type="scientific">Actinocrinis puniceicyclus</name>
    <dbReference type="NCBI Taxonomy" id="977794"/>
    <lineage>
        <taxon>Bacteria</taxon>
        <taxon>Bacillati</taxon>
        <taxon>Actinomycetota</taxon>
        <taxon>Actinomycetes</taxon>
        <taxon>Catenulisporales</taxon>
        <taxon>Actinospicaceae</taxon>
        <taxon>Actinocrinis</taxon>
    </lineage>
</organism>
<keyword evidence="1" id="KW-0596">Phosphopantetheine</keyword>
<feature type="compositionally biased region" description="Basic and acidic residues" evidence="7">
    <location>
        <begin position="4652"/>
        <end position="4661"/>
    </location>
</feature>
<evidence type="ECO:0000256" key="5">
    <source>
        <dbReference type="ARBA" id="ARBA00023315"/>
    </source>
</evidence>
<dbReference type="Pfam" id="PF21089">
    <property type="entry name" value="PKS_DH_N"/>
    <property type="match status" value="2"/>
</dbReference>
<feature type="region of interest" description="N-terminal hotdog fold" evidence="6">
    <location>
        <begin position="3739"/>
        <end position="3866"/>
    </location>
</feature>
<dbReference type="InterPro" id="IPR009081">
    <property type="entry name" value="PP-bd_ACP"/>
</dbReference>
<dbReference type="FunFam" id="1.10.1200.10:FF:000007">
    <property type="entry name" value="Probable polyketide synthase pks17"/>
    <property type="match status" value="2"/>
</dbReference>
<feature type="region of interest" description="Disordered" evidence="7">
    <location>
        <begin position="3262"/>
        <end position="3285"/>
    </location>
</feature>
<dbReference type="InterPro" id="IPR020806">
    <property type="entry name" value="PKS_PP-bd"/>
</dbReference>
<dbReference type="Gene3D" id="3.40.50.720">
    <property type="entry name" value="NAD(P)-binding Rossmann-like Domain"/>
    <property type="match status" value="2"/>
</dbReference>
<dbReference type="PROSITE" id="PS00012">
    <property type="entry name" value="PHOSPHOPANTETHEINE"/>
    <property type="match status" value="3"/>
</dbReference>
<dbReference type="SMART" id="SM00822">
    <property type="entry name" value="PKS_KR"/>
    <property type="match status" value="2"/>
</dbReference>
<dbReference type="RefSeq" id="WP_211467605.1">
    <property type="nucleotide sequence ID" value="NZ_JAGSXH010000032.1"/>
</dbReference>
<dbReference type="Pfam" id="PF08659">
    <property type="entry name" value="KR"/>
    <property type="match status" value="2"/>
</dbReference>
<dbReference type="InterPro" id="IPR049551">
    <property type="entry name" value="PKS_DH_C"/>
</dbReference>
<dbReference type="InterPro" id="IPR057326">
    <property type="entry name" value="KR_dom"/>
</dbReference>
<dbReference type="SUPFAM" id="SSF51735">
    <property type="entry name" value="NAD(P)-binding Rossmann-fold domains"/>
    <property type="match status" value="4"/>
</dbReference>
<feature type="region of interest" description="C-terminal hotdog fold" evidence="6">
    <location>
        <begin position="3883"/>
        <end position="4020"/>
    </location>
</feature>
<dbReference type="GO" id="GO:0004315">
    <property type="term" value="F:3-oxoacyl-[acyl-carrier-protein] synthase activity"/>
    <property type="evidence" value="ECO:0007669"/>
    <property type="project" value="InterPro"/>
</dbReference>
<dbReference type="InterPro" id="IPR013968">
    <property type="entry name" value="PKS_KR"/>
</dbReference>
<dbReference type="Gene3D" id="3.40.366.10">
    <property type="entry name" value="Malonyl-Coenzyme A Acyl Carrier Protein, domain 2"/>
    <property type="match status" value="3"/>
</dbReference>
<dbReference type="InterPro" id="IPR016035">
    <property type="entry name" value="Acyl_Trfase/lysoPLipase"/>
</dbReference>
<dbReference type="InterPro" id="IPR042104">
    <property type="entry name" value="PKS_dehydratase_sf"/>
</dbReference>
<dbReference type="Pfam" id="PF02801">
    <property type="entry name" value="Ketoacyl-synt_C"/>
    <property type="match status" value="4"/>
</dbReference>
<feature type="region of interest" description="Disordered" evidence="7">
    <location>
        <begin position="4043"/>
        <end position="4064"/>
    </location>
</feature>
<keyword evidence="12" id="KW-1185">Reference proteome</keyword>
<gene>
    <name evidence="11" type="ORF">KGA66_11520</name>
</gene>
<evidence type="ECO:0000259" key="8">
    <source>
        <dbReference type="PROSITE" id="PS50075"/>
    </source>
</evidence>
<dbReference type="InterPro" id="IPR016039">
    <property type="entry name" value="Thiolase-like"/>
</dbReference>
<evidence type="ECO:0000256" key="4">
    <source>
        <dbReference type="ARBA" id="ARBA00023268"/>
    </source>
</evidence>
<evidence type="ECO:0000256" key="6">
    <source>
        <dbReference type="PROSITE-ProRule" id="PRU01363"/>
    </source>
</evidence>
<dbReference type="PROSITE" id="PS52004">
    <property type="entry name" value="KS3_2"/>
    <property type="match status" value="4"/>
</dbReference>
<dbReference type="InterPro" id="IPR018201">
    <property type="entry name" value="Ketoacyl_synth_AS"/>
</dbReference>
<dbReference type="GO" id="GO:0006633">
    <property type="term" value="P:fatty acid biosynthetic process"/>
    <property type="evidence" value="ECO:0007669"/>
    <property type="project" value="InterPro"/>
</dbReference>
<feature type="domain" description="Carrier" evidence="8">
    <location>
        <begin position="978"/>
        <end position="1053"/>
    </location>
</feature>
<dbReference type="Proteomes" id="UP000677913">
    <property type="component" value="Unassembled WGS sequence"/>
</dbReference>
<dbReference type="Pfam" id="PF22953">
    <property type="entry name" value="SpnB_Rossmann"/>
    <property type="match status" value="2"/>
</dbReference>
<dbReference type="SUPFAM" id="SSF47336">
    <property type="entry name" value="ACP-like"/>
    <property type="match status" value="3"/>
</dbReference>
<dbReference type="GO" id="GO:0004312">
    <property type="term" value="F:fatty acid synthase activity"/>
    <property type="evidence" value="ECO:0007669"/>
    <property type="project" value="TreeGrafter"/>
</dbReference>
<dbReference type="InterPro" id="IPR050091">
    <property type="entry name" value="PKS_NRPS_Biosynth_Enz"/>
</dbReference>
<dbReference type="SMART" id="SM00826">
    <property type="entry name" value="PKS_DH"/>
    <property type="match status" value="2"/>
</dbReference>
<feature type="domain" description="Carrier" evidence="8">
    <location>
        <begin position="2734"/>
        <end position="2809"/>
    </location>
</feature>
<evidence type="ECO:0000256" key="2">
    <source>
        <dbReference type="ARBA" id="ARBA00022553"/>
    </source>
</evidence>
<dbReference type="Gene3D" id="1.10.1200.10">
    <property type="entry name" value="ACP-like"/>
    <property type="match status" value="3"/>
</dbReference>
<proteinExistence type="predicted"/>
<dbReference type="SMART" id="SM00825">
    <property type="entry name" value="PKS_KS"/>
    <property type="match status" value="4"/>
</dbReference>
<sequence length="5059" mass="524718">MTGKRVSNARAAASRPQPDGAIAVIGVSCRLPGAEDPAAFWRLLRDGVDAVGQVPAGRWDPDALGDDVPEPVRLAARHGAFLDRVDGFDAGFFGVSPREAGAMDPQQRLMLELSWEAVEDAGLVAEALRGSRTGVFVGAIGDDYATLLYQHGPGAIGRHSFTGVRRGLIANRVSYTFGLHGPSLTVDTAQSSSLVAVHMACESLRRGETALAIAGGVQLNLIPEGAVSAARFGGLSPDGRCFTFDARANGFVRGEGGAALVLKPLAGALADGDPIYSVILGSAVNNDGTGGGDGLVVPNGAAQAEVVRDALAQAAIRPGRVQYIELHGTGTPVGDPIEAEALGAVFRARRAAGDPLAVGSVKTNLGHLEGAAGVVGLLKTVLSVRHRQLPASLHFRTPNPAIPLDGLRLRVQRETGAWPHAERPLLAGVSSFGIGGTNCHVVVGEAPRSAPGASPRPAATLSAAALSAAAHTEADATVAEPGGPAARLVALPVSGRTPAALRAQAERVAARIAATAADEDAGPAVCDLGYSLATTRTAFEHRAVVLAGDRQEALSGLAALARGEDAAHAVAGRALEEPKVVFVFPGQGAQWSGMALELFDDSPVFRGLLHAAAAAVEHHTHWSVLGVLRGEPGAPDLDGDEVTQPVLFAVMVALAGYWESLGVHPDAVTGHSQGEIAAACVSGALSMDEAARIVVERSRMLATLAHGGVMVSIPLPADEVRTLIPRWQGALCIAVYNSPFSTVVAGVPEAAHDLIAHLAQRDVKARMVQVNYASHSPHVEQIRDGLLNAFGEVDAREPRTAFYSTVTAGPLTDRLDAGYWYRNLREPVQMEATTRALAQDGFTVFLEVSAHPVLISALRDTLDGAEPTDARPVALGTLRRGEGGWARFASSLAQLHTAGVAVDWETVFAGTGARRVPLPTYPFQRQSHWLTADAAASAARAALPAGAGAADQDTEDTSAACGLPGAQWSGLSPAGLDARLAELVRTTVAIVLGHVTPDTVDEARSFKSLGFDSLASVELRDRLRAATGLSLGAGLLFNFPTPAALVRHLRERLAGTPGGEPDPAPLAASRGAHDGEPIAIVAMACRFPGEVATPEELWRLVAEGRDAIGPFPANRGWDLDGLYDPEPGKPGRTYAREGGFLYDADRFDAAFFGISPREAAAMEPQQRLLLETAWESLERAGIDPGTLRGTRTGVFAGAMAQEYGPRLHEAADGFEGYLLTGHTTSVISGRIAYTLGLEGPAVTVDTACSSSLVALHLACQALRYGECDLALAGGASVMATPGMFVEFSRQRGLAPDGRCKPFAAAADGTAWAEGVGMLLVERLSDARRRGHRVLAVIRGSAVNQDGASNGLTAPNGPSQERVIRDALASAGLEPAEVDAVEAHGTGTELGDPIEAEALIAAYGPGRDPGRPLWLGSLKSNIGHAQAAAGVGGVIKMVMALRAGLLPGTLGIDEPSPHVDWSAGAVSLLRDAVPWPENGRARRAAVSSFGISGTNAHVILEQVELDEAEQPPLPAAPTPAAAVAVPWILTAKDEAALTAAADRLLGLVRAEPAVRVDAIARALATTRAAFDHRAVIVGSEPCDFEAGLRALSEGGAAAYGARGTAQPPGKTVFVFPGQGSQWAGMAAQLLDESPVFARHVAMCADALAAHVDFSLLDVLRGAPDAPVLERDEVIQPALFAVMVSLAALWRSLGVRPDAVIGHSQGEIAAAYVAGALSLPDAARVVALRSKALARITGIGAMASVALPAAEVTRRLAAWSGRLGIAAVNGPAATVVSGDRDALDEMLERFEADRIRARRIAVDYASHGAHVEAIREHVLEALAGIEPRSCDTAFFSTVTGDRIDTAVMDAEYWYRNLRQTVLFGQAARTAWEAGHGAFVEVSPHPILGGALQDTLADAQRAPVVVGTLRRDDGGWQAVLNCAAQLYVHGTAVDWPGVVGGYPAAAVDLPTYPFQRRRFWLDAPASGDVTAAGLEAPAHPLLGASLELADGQAVVHTARLSVRTHPWLADHAVEDTVLLPGTGFVELALQAADRAGCDGVEELTVHAPMLLPADGAVQLQICVGAGDEAGRRTASFHSRPADVPGPWTRNAEGLLGPTNAAGGGADTGAAAHAGEAAFDAQWPPAGAEAVDVDGLYDRLAAKGYGYGPAFQGVQALWQDSDGWFAELGLAGEPAPGAERFGIHPALLDAALHPVVGRDAEGSMLLPFTWSGVRLHATGAAALRARITGRDTVSLALVDAEGTAVLTVESLALRPVAAGQLSAARRKQGALGIDWTALALGDPTPAVLVDVDEVCHSDAPAPRYVYASVSSPLEASPEAVRAATARALGIVQSWLAEDRFAESKLVLVTRGAIATTPGEGVPDLAGGAIWGLVRTAQTENPDSFILLDVDELSGAPQIPAAALASGETQLALRDGAVRVPRLATRAADTAAADDTGADDTGAPRFSPEGTVLITGAGTLGAILARHLVTSYGVRHLIMASRRGADAEGATTLAAQLTHLGAHIRFESCDVTRREALAALIDAVPAEAPLTAVIHTAGVLDDGTITSLTARQLDRVLPPKVDAAWHLHELTRHLPLRAFVLFSSVVGILGGAGQGDYAAANAYLDALACHRHALGLPATSLAWGLWGDASGMTGHMDDADRARMARSGLEAMTAEQALELFDAACRAGEPITVTALLNPAALRSRARNAAVPPMLRALVKAPARRAAASTVAVSQGANTQGSNAWVRRIAAAAPADRDRLTLDLVRSEVAIVLGHADGRTLAPLIPFTELGFDSLTAVDLRDRLGAATGLRLPTTLVFDYPTPAALAACIRDRLLGRDGGRAPVTAVARAAQDEPIAIVGMGCRFPGGVASPEDLWRLVAAAGDAIGPFPANRGWDLAGLYDPDPDKPGKVYTRSGGFLTDADRFDAEFFGMSPREALATDPQQRLLLETAWEALERAGIDPAALRGSRTGVFAGVMYDEYGNRLLERPSAGLEGYFATSSRGSVASGRLSYLLGLEGPAITVDTACSSSLVALHLACQALRTGECDLALTGGVTVMATPGIFVAFSRQRGLAVDGRCKSFSAGADGAGWGEGAGVLVVERLSDALREGHPVLAVVRGSAVNQDGASNGLTAPNGPSQQQVIRQALASAGLEPCDVDAVEAHGTGTTLGDPIEAQALIAAYGPGHAGERPLWLGSLKSNIGHTQAAAGVAGVIKMVMALRNGLLPATLHAAEPTPHVDWSEGSVRLLTEAVPWEANGHPRRAGVSSFGISGTNAHVIVEQAPGAEPVAARGAEQMESPDTAHGQSSDTPWDAGGPGIAMPWVISAKSETALQAQAARLAAVAADPRVALADIGYSLATTRSVFDRRAVLVAQSRDEFSGALRALCAGEPSADVVAAVAGDGGRTAFVFPGQGSQWPGMAVGLLDTCPVFAERIEACAAALAPHIDWSLLGVLRQEPGAPGFDRDDVVQPVLFAVMVSLARLWESAGVRPDAVIGHSQGEIAAACVAGALSLDDAARIVALRSRLLGRLAGAGGMVSVALPADETRRRLEAWDGRLSVATVNSPAASVVSGDRDALDELLAAVKQEGIRARRIAVEYASHSRHVEALREELMQQLAGIEPRTAEIAFYSTVRAAPVDTATLTPQYWYENLRETVLFEQTVRALQADGFGTFVEASPHPILVPSIEETVRDAVVTGTLRRRGDDRRRFLSAVAALHVNGRPVDWTALLPGGRRIDLPTYPFQHRSYWLDAAPTANAADLGLEPVAHGVLDALVDLADGQRVVLTGRLSRQALPWLADHAVAGCVLLPGTAFLDLALEAAERVGCDEVDELTLHTPLILPDPSGEQGEVRVQVLVGPEDETGRRSVSVHARAGEGESDWIRHATGTIGIAENDDDAVAGAVAAEHWPPREAVALGVEDLYDVLADRGYEYGPMFQGVTAAWRAGDTLFAEVRLPQDADASGFGVHPALLDAALHPLLLASSGDATGLVRLPFSWGGVVRHARGVDAVRVEMSGLAGGALRLALTDEAGRPVVSVRSLAVRPIAVEQLRSPDRAGREALLRLGWVAVEEPNDAGNAADTGNAGDAGDTGNAGDSAARVERWAVLARDGEQCAALAEQAQARVFTDFAALKAAVAAGDAAPAVVIVSCFATRPEPSGGVPARVRTALSDVLAPVRDMLGDNRFDETRLVVLTRDAVEVDDGESMAVSQSTATPAAADTTADAAVDPAAEAAVDVDLAGAAVWGLVRSAQTENPGRFVLLDLDAAPSADAVRTALACAQPQVAVRGGRPFAPRVTHVDASAPAAPVVFDPAGTVLITGATGTLGALAARHLVAAHGVRHLILASRRGMDAPGAADLALDLTESGASVRVAACDAADRPALVALLASIPAEHPLTGVVHTAGVLDDATVTALTAPQLDRVLRPKVDAAWNLHELTSGLDLTAFVVYSSLAGVLGTAGQANYAAANQFLDALAGYRRAAGLPAVSLAWGLWERSSGLTGGLARSDFARLAREGLRPMPDELGMALFDAGLQSGSGGRALIGAALDRAVLRGLAAEGTLRPMLRNLVPASARRAKQGGRGASLKHRLAGMTQAERIEAAIDLVRSQAAAVVGHDVTAIETRRAFREFGFDSLTAVELRNRLNSVTGLRLPATLVFDHPTPEALARYVVEELSGGTSTTPAASAARVRGDQASDGGDREGRDLIAIIGMGCRYPGGVRCAEDLWELVASGRDAVSAFPSDRGWDLDGLFSADPEQPGTSYAREGGFLHDAAGFDAGFFGISPREALAIDPQQRLLLQTAWETLEDAGIDPETLRGSATGVFVGVMYDDYGSRLLNNAPKEFEGYISTGSAPSVASGRIAYSFGFEGPAVTVDTACSSSLVALHLAAQALRSGECGLALVGGATVMATPTLFVEFSRQRGLAPDGRCKPFAAAADGTGWGEGVGLLLVERLSDARRNGHRVLAVVRGSAVNQDGASNGLTAPNGLAQQRVIRQALASAGLRPAEVDAVEAHGTGTALGDPIEAQALHAVFGPDRSTENPLWIGAIKSNIGHTQAAAGVAGVIKMVQAISHGALPGNLHLDAPSPHVDWTPGTVKP</sequence>
<evidence type="ECO:0000313" key="11">
    <source>
        <dbReference type="EMBL" id="MBS2963681.1"/>
    </source>
</evidence>
<dbReference type="Gene3D" id="3.40.47.10">
    <property type="match status" value="4"/>
</dbReference>
<evidence type="ECO:0000313" key="12">
    <source>
        <dbReference type="Proteomes" id="UP000677913"/>
    </source>
</evidence>
<dbReference type="InterPro" id="IPR014030">
    <property type="entry name" value="Ketoacyl_synth_N"/>
</dbReference>
<dbReference type="PROSITE" id="PS50075">
    <property type="entry name" value="CARRIER"/>
    <property type="match status" value="3"/>
</dbReference>
<reference evidence="11" key="1">
    <citation type="submission" date="2021-04" db="EMBL/GenBank/DDBJ databases">
        <title>Genome based classification of Actinospica acidithermotolerans sp. nov., an actinobacterium isolated from an Indonesian hot spring.</title>
        <authorList>
            <person name="Kusuma A.B."/>
            <person name="Putra K.E."/>
            <person name="Nafisah S."/>
            <person name="Loh J."/>
            <person name="Nouioui I."/>
            <person name="Goodfellow M."/>
        </authorList>
    </citation>
    <scope>NUCLEOTIDE SEQUENCE</scope>
    <source>
        <strain evidence="11">DSM 45618</strain>
    </source>
</reference>
<evidence type="ECO:0000256" key="3">
    <source>
        <dbReference type="ARBA" id="ARBA00022679"/>
    </source>
</evidence>
<dbReference type="InterPro" id="IPR049900">
    <property type="entry name" value="PKS_mFAS_DH"/>
</dbReference>
<feature type="active site" description="Proton acceptor; for dehydratase activity" evidence="6">
    <location>
        <position position="3771"/>
    </location>
</feature>
<comment type="caution">
    <text evidence="11">The sequence shown here is derived from an EMBL/GenBank/DDBJ whole genome shotgun (WGS) entry which is preliminary data.</text>
</comment>
<dbReference type="Pfam" id="PF14765">
    <property type="entry name" value="PS-DH"/>
    <property type="match status" value="2"/>
</dbReference>
<dbReference type="Pfam" id="PF16197">
    <property type="entry name" value="KAsynt_C_assoc"/>
    <property type="match status" value="2"/>
</dbReference>
<dbReference type="Gene3D" id="3.10.129.110">
    <property type="entry name" value="Polyketide synthase dehydratase"/>
    <property type="match status" value="2"/>
</dbReference>
<dbReference type="InterPro" id="IPR006162">
    <property type="entry name" value="Ppantetheine_attach_site"/>
</dbReference>
<dbReference type="EMBL" id="JAGSXH010000032">
    <property type="protein sequence ID" value="MBS2963681.1"/>
    <property type="molecule type" value="Genomic_DNA"/>
</dbReference>
<keyword evidence="3" id="KW-0808">Transferase</keyword>
<dbReference type="InterPro" id="IPR020841">
    <property type="entry name" value="PKS_Beta-ketoAc_synthase_dom"/>
</dbReference>
<dbReference type="Pfam" id="PF22621">
    <property type="entry name" value="CurL-like_PKS_C"/>
    <property type="match status" value="1"/>
</dbReference>
<dbReference type="InterPro" id="IPR014031">
    <property type="entry name" value="Ketoacyl_synth_C"/>
</dbReference>
<dbReference type="PROSITE" id="PS52019">
    <property type="entry name" value="PKS_MFAS_DH"/>
    <property type="match status" value="2"/>
</dbReference>
<protein>
    <submittedName>
        <fullName evidence="11">SDR family NAD(P)-dependent oxidoreductase</fullName>
    </submittedName>
</protein>
<evidence type="ECO:0000259" key="9">
    <source>
        <dbReference type="PROSITE" id="PS52004"/>
    </source>
</evidence>
<dbReference type="SMART" id="SM01294">
    <property type="entry name" value="PKS_PP_betabranch"/>
    <property type="match status" value="2"/>
</dbReference>
<feature type="domain" description="Carrier" evidence="8">
    <location>
        <begin position="4560"/>
        <end position="4637"/>
    </location>
</feature>
<dbReference type="InterPro" id="IPR020807">
    <property type="entry name" value="PKS_DH"/>
</dbReference>
<dbReference type="SMART" id="SM00823">
    <property type="entry name" value="PKS_PP"/>
    <property type="match status" value="3"/>
</dbReference>
<dbReference type="FunFam" id="3.40.47.10:FF:000019">
    <property type="entry name" value="Polyketide synthase type I"/>
    <property type="match status" value="4"/>
</dbReference>
<feature type="domain" description="Ketosynthase family 3 (KS3)" evidence="9">
    <location>
        <begin position="2828"/>
        <end position="3255"/>
    </location>
</feature>
<feature type="active site" description="Proton acceptor; for dehydratase activity" evidence="6">
    <location>
        <position position="2008"/>
    </location>
</feature>
<dbReference type="InterPro" id="IPR036736">
    <property type="entry name" value="ACP-like_sf"/>
</dbReference>
<accession>A0A8J8BD29</accession>
<keyword evidence="5" id="KW-0012">Acyltransferase</keyword>
<dbReference type="Gene3D" id="3.30.70.3290">
    <property type="match status" value="3"/>
</dbReference>
<dbReference type="SUPFAM" id="SSF53901">
    <property type="entry name" value="Thiolase-like"/>
    <property type="match status" value="4"/>
</dbReference>
<dbReference type="FunFam" id="3.40.366.10:FF:000002">
    <property type="entry name" value="Probable polyketide synthase 2"/>
    <property type="match status" value="3"/>
</dbReference>
<dbReference type="CDD" id="cd08956">
    <property type="entry name" value="KR_3_FAS_SDR_x"/>
    <property type="match status" value="2"/>
</dbReference>
<dbReference type="InterPro" id="IPR055123">
    <property type="entry name" value="SpnB-like_Rossmann"/>
</dbReference>
<feature type="domain" description="Ketosynthase family 3 (KS3)" evidence="9">
    <location>
        <begin position="4666"/>
        <end position="5059"/>
    </location>
</feature>
<dbReference type="InterPro" id="IPR016036">
    <property type="entry name" value="Malonyl_transacylase_ACP-bd"/>
</dbReference>
<feature type="domain" description="Ketosynthase family 3 (KS3)" evidence="9">
    <location>
        <begin position="1075"/>
        <end position="1501"/>
    </location>
</feature>
<feature type="region of interest" description="Disordered" evidence="7">
    <location>
        <begin position="4640"/>
        <end position="4661"/>
    </location>
</feature>
<dbReference type="CDD" id="cd00833">
    <property type="entry name" value="PKS"/>
    <property type="match status" value="4"/>
</dbReference>
<evidence type="ECO:0000256" key="7">
    <source>
        <dbReference type="SAM" id="MobiDB-lite"/>
    </source>
</evidence>
<feature type="active site" description="Proton donor; for dehydratase activity" evidence="6">
    <location>
        <position position="2185"/>
    </location>
</feature>
<feature type="domain" description="PKS/mFAS DH" evidence="10">
    <location>
        <begin position="1976"/>
        <end position="2258"/>
    </location>
</feature>
<dbReference type="PANTHER" id="PTHR43775:SF51">
    <property type="entry name" value="INACTIVE PHENOLPHTHIOCEROL SYNTHESIS POLYKETIDE SYNTHASE TYPE I PKS1-RELATED"/>
    <property type="match status" value="1"/>
</dbReference>
<dbReference type="SMART" id="SM00827">
    <property type="entry name" value="PKS_AT"/>
    <property type="match status" value="3"/>
</dbReference>
<evidence type="ECO:0000256" key="1">
    <source>
        <dbReference type="ARBA" id="ARBA00022450"/>
    </source>
</evidence>
<feature type="domain" description="Ketosynthase family 3 (KS3)" evidence="9">
    <location>
        <begin position="19"/>
        <end position="445"/>
    </location>
</feature>
<dbReference type="InterPro" id="IPR001227">
    <property type="entry name" value="Ac_transferase_dom_sf"/>
</dbReference>
<evidence type="ECO:0000259" key="10">
    <source>
        <dbReference type="PROSITE" id="PS52019"/>
    </source>
</evidence>
<name>A0A8J8BD29_9ACTN</name>
<dbReference type="Pfam" id="PF00698">
    <property type="entry name" value="Acyl_transf_1"/>
    <property type="match status" value="3"/>
</dbReference>
<dbReference type="SUPFAM" id="SSF52151">
    <property type="entry name" value="FabD/lysophospholipase-like"/>
    <property type="match status" value="3"/>
</dbReference>
<keyword evidence="2" id="KW-0597">Phosphoprotein</keyword>
<feature type="compositionally biased region" description="Low complexity" evidence="7">
    <location>
        <begin position="4640"/>
        <end position="4650"/>
    </location>
</feature>
<dbReference type="GO" id="GO:0031177">
    <property type="term" value="F:phosphopantetheine binding"/>
    <property type="evidence" value="ECO:0007669"/>
    <property type="project" value="InterPro"/>
</dbReference>
<feature type="non-terminal residue" evidence="11">
    <location>
        <position position="5059"/>
    </location>
</feature>
<feature type="region of interest" description="C-terminal hotdog fold" evidence="6">
    <location>
        <begin position="2124"/>
        <end position="2258"/>
    </location>
</feature>
<dbReference type="InterPro" id="IPR032821">
    <property type="entry name" value="PKS_assoc"/>
</dbReference>
<feature type="active site" description="Proton donor; for dehydratase activity" evidence="6">
    <location>
        <position position="3942"/>
    </location>
</feature>
<dbReference type="Pfam" id="PF00109">
    <property type="entry name" value="ketoacyl-synt"/>
    <property type="match status" value="4"/>
</dbReference>
<dbReference type="InterPro" id="IPR036291">
    <property type="entry name" value="NAD(P)-bd_dom_sf"/>
</dbReference>
<feature type="region of interest" description="N-terminal hotdog fold" evidence="6">
    <location>
        <begin position="1976"/>
        <end position="2099"/>
    </location>
</feature>
<dbReference type="InterPro" id="IPR049552">
    <property type="entry name" value="PKS_DH_N"/>
</dbReference>
<keyword evidence="4" id="KW-0511">Multifunctional enzyme</keyword>
<dbReference type="PROSITE" id="PS00606">
    <property type="entry name" value="KS3_1"/>
    <property type="match status" value="3"/>
</dbReference>
<dbReference type="Pfam" id="PF00550">
    <property type="entry name" value="PP-binding"/>
    <property type="match status" value="3"/>
</dbReference>
<dbReference type="InterPro" id="IPR014043">
    <property type="entry name" value="Acyl_transferase_dom"/>
</dbReference>